<feature type="compositionally biased region" description="Polar residues" evidence="2">
    <location>
        <begin position="126"/>
        <end position="149"/>
    </location>
</feature>
<accession>A0A9Q9B497</accession>
<dbReference type="Pfam" id="PF01412">
    <property type="entry name" value="ArfGap"/>
    <property type="match status" value="1"/>
</dbReference>
<organism evidence="5 6">
    <name type="scientific">Septoria linicola</name>
    <dbReference type="NCBI Taxonomy" id="215465"/>
    <lineage>
        <taxon>Eukaryota</taxon>
        <taxon>Fungi</taxon>
        <taxon>Dikarya</taxon>
        <taxon>Ascomycota</taxon>
        <taxon>Pezizomycotina</taxon>
        <taxon>Dothideomycetes</taxon>
        <taxon>Dothideomycetidae</taxon>
        <taxon>Mycosphaerellales</taxon>
        <taxon>Mycosphaerellaceae</taxon>
        <taxon>Septoria</taxon>
    </lineage>
</organism>
<dbReference type="SUPFAM" id="SSF57863">
    <property type="entry name" value="ArfGap/RecO-like zinc finger"/>
    <property type="match status" value="1"/>
</dbReference>
<feature type="domain" description="UBA" evidence="3">
    <location>
        <begin position="219"/>
        <end position="263"/>
    </location>
</feature>
<dbReference type="Proteomes" id="UP001056384">
    <property type="component" value="Chromosome 10"/>
</dbReference>
<feature type="domain" description="Arf-GAP" evidence="4">
    <location>
        <begin position="15"/>
        <end position="136"/>
    </location>
</feature>
<dbReference type="PANTHER" id="PTHR45705">
    <property type="entry name" value="FI20236P1"/>
    <property type="match status" value="1"/>
</dbReference>
<dbReference type="CDD" id="cd08204">
    <property type="entry name" value="ArfGap"/>
    <property type="match status" value="1"/>
</dbReference>
<dbReference type="SUPFAM" id="SSF46934">
    <property type="entry name" value="UBA-like"/>
    <property type="match status" value="1"/>
</dbReference>
<evidence type="ECO:0000259" key="3">
    <source>
        <dbReference type="PROSITE" id="PS50030"/>
    </source>
</evidence>
<dbReference type="InterPro" id="IPR001164">
    <property type="entry name" value="ArfGAP_dom"/>
</dbReference>
<evidence type="ECO:0000256" key="2">
    <source>
        <dbReference type="SAM" id="MobiDB-lite"/>
    </source>
</evidence>
<dbReference type="SMART" id="SM00105">
    <property type="entry name" value="ArfGap"/>
    <property type="match status" value="1"/>
</dbReference>
<dbReference type="PROSITE" id="PS50030">
    <property type="entry name" value="UBA"/>
    <property type="match status" value="1"/>
</dbReference>
<dbReference type="FunFam" id="1.10.220.150:FF:000026">
    <property type="entry name" value="GTPase activating protein for Arf, putative"/>
    <property type="match status" value="1"/>
</dbReference>
<feature type="compositionally biased region" description="Low complexity" evidence="2">
    <location>
        <begin position="493"/>
        <end position="510"/>
    </location>
</feature>
<feature type="region of interest" description="Disordered" evidence="2">
    <location>
        <begin position="528"/>
        <end position="553"/>
    </location>
</feature>
<evidence type="ECO:0000313" key="6">
    <source>
        <dbReference type="Proteomes" id="UP001056384"/>
    </source>
</evidence>
<gene>
    <name evidence="5" type="ORF">Slin15195_G112740</name>
</gene>
<feature type="region of interest" description="Disordered" evidence="2">
    <location>
        <begin position="438"/>
        <end position="514"/>
    </location>
</feature>
<dbReference type="GO" id="GO:0005737">
    <property type="term" value="C:cytoplasm"/>
    <property type="evidence" value="ECO:0007669"/>
    <property type="project" value="TreeGrafter"/>
</dbReference>
<feature type="region of interest" description="Disordered" evidence="2">
    <location>
        <begin position="126"/>
        <end position="211"/>
    </location>
</feature>
<feature type="region of interest" description="Disordered" evidence="2">
    <location>
        <begin position="356"/>
        <end position="375"/>
    </location>
</feature>
<dbReference type="PANTHER" id="PTHR45705:SF7">
    <property type="entry name" value="ACTIVATING PROTEIN FOR ARF, PUTATIVE (AFU_ORTHOLOGUE AFUA_4G09120)-RELATED"/>
    <property type="match status" value="1"/>
</dbReference>
<sequence length="671" mass="74280">MASAISKRQQARNERMLQDLLRNVPGNDKCADCAAKNPGWASWNLGIFLCMRCAALHRKLGTHVSKVKSLSMDSWSVEQVENMKKVGNIASNKIYNPQNVRAEVPIDVDEVDSAIERYIRQKYDNKTLSTGRGQPAARQNTGSTGTDLGSWNEEPPELPPKPTKRFGFTLRSSSAAVPKQRQDRFTPPLSPAYSGDRNELPSPKRNNKPSQLFGMKITTVDNNFNAKLAYIREMGFPDTSRNTEILKSTGGNVEKAVETLVRLGEGTKPISRSVTPGPRALTPVSMGSSGANGITVEKKASNPWEIRESTQQPALPARASSVPPQSTVAASTSWNPFLQPQSAVLPQTQLETSFQNMSVSQPPTQASSPWHTGTEQAYQQNGGMLQANNPFLQPQQQQQTASPWDQPSATYPPPGQQVQQVAQPSHFANNPFMQQTAQPQNVAATDPWAQQAPQQQPYTQQATNPWQQQGFSQQAPMASPQPMYGQQTDFFSQPRQAAPQQQQQQQYAQPVASNPWAQKLSQQNTQAAYVQQASQQPAQPQFAQQPQQEQPWQYNSQPLQNAQWQQPVRQDKTSILALYNYPQLAPQRQLQTLPEHGAAPQTQQLYEQQQVPQRSVTMPPALMSGNPFGQQQGQTQQPSRHISNESMAFQGFAGDGRHSPDAFAGLAARYR</sequence>
<protein>
    <submittedName>
        <fullName evidence="5">Arf GTPase activating protein</fullName>
    </submittedName>
</protein>
<dbReference type="PROSITE" id="PS50115">
    <property type="entry name" value="ARFGAP"/>
    <property type="match status" value="1"/>
</dbReference>
<keyword evidence="1" id="KW-0863">Zinc-finger</keyword>
<feature type="region of interest" description="Disordered" evidence="2">
    <location>
        <begin position="617"/>
        <end position="671"/>
    </location>
</feature>
<feature type="region of interest" description="Disordered" evidence="2">
    <location>
        <begin position="268"/>
        <end position="293"/>
    </location>
</feature>
<feature type="compositionally biased region" description="Low complexity" evidence="2">
    <location>
        <begin position="443"/>
        <end position="463"/>
    </location>
</feature>
<dbReference type="InterPro" id="IPR009060">
    <property type="entry name" value="UBA-like_sf"/>
</dbReference>
<evidence type="ECO:0000259" key="4">
    <source>
        <dbReference type="PROSITE" id="PS50115"/>
    </source>
</evidence>
<feature type="compositionally biased region" description="Polar residues" evidence="2">
    <location>
        <begin position="400"/>
        <end position="409"/>
    </location>
</feature>
<evidence type="ECO:0000313" key="5">
    <source>
        <dbReference type="EMBL" id="USW57955.1"/>
    </source>
</evidence>
<reference evidence="5" key="1">
    <citation type="submission" date="2022-06" db="EMBL/GenBank/DDBJ databases">
        <title>Complete genome sequences of two strains of the flax pathogen Septoria linicola.</title>
        <authorList>
            <person name="Lapalu N."/>
            <person name="Simon A."/>
            <person name="Demenou B."/>
            <person name="Paumier D."/>
            <person name="Guillot M.-P."/>
            <person name="Gout L."/>
            <person name="Valade R."/>
        </authorList>
    </citation>
    <scope>NUCLEOTIDE SEQUENCE</scope>
    <source>
        <strain evidence="5">SE15195</strain>
    </source>
</reference>
<feature type="compositionally biased region" description="Polar residues" evidence="2">
    <location>
        <begin position="464"/>
        <end position="476"/>
    </location>
</feature>
<dbReference type="PRINTS" id="PR00405">
    <property type="entry name" value="REVINTRACTNG"/>
</dbReference>
<dbReference type="InterPro" id="IPR038508">
    <property type="entry name" value="ArfGAP_dom_sf"/>
</dbReference>
<feature type="region of interest" description="Disordered" evidence="2">
    <location>
        <begin position="393"/>
        <end position="421"/>
    </location>
</feature>
<dbReference type="InterPro" id="IPR051718">
    <property type="entry name" value="ARF_GTPase-activating"/>
</dbReference>
<feature type="compositionally biased region" description="Polar residues" evidence="2">
    <location>
        <begin position="638"/>
        <end position="647"/>
    </location>
</feature>
<dbReference type="InterPro" id="IPR037278">
    <property type="entry name" value="ARFGAP/RecO"/>
</dbReference>
<keyword evidence="1" id="KW-0479">Metal-binding</keyword>
<dbReference type="Gene3D" id="1.10.220.150">
    <property type="entry name" value="Arf GTPase activating protein"/>
    <property type="match status" value="1"/>
</dbReference>
<evidence type="ECO:0000256" key="1">
    <source>
        <dbReference type="PROSITE-ProRule" id="PRU00288"/>
    </source>
</evidence>
<proteinExistence type="predicted"/>
<keyword evidence="1" id="KW-0862">Zinc</keyword>
<feature type="region of interest" description="Disordered" evidence="2">
    <location>
        <begin position="309"/>
        <end position="328"/>
    </location>
</feature>
<dbReference type="Gene3D" id="1.10.8.10">
    <property type="entry name" value="DNA helicase RuvA subunit, C-terminal domain"/>
    <property type="match status" value="1"/>
</dbReference>
<name>A0A9Q9B497_9PEZI</name>
<dbReference type="InterPro" id="IPR015940">
    <property type="entry name" value="UBA"/>
</dbReference>
<keyword evidence="6" id="KW-1185">Reference proteome</keyword>
<dbReference type="GO" id="GO:0008270">
    <property type="term" value="F:zinc ion binding"/>
    <property type="evidence" value="ECO:0007669"/>
    <property type="project" value="UniProtKB-KW"/>
</dbReference>
<dbReference type="GO" id="GO:0005096">
    <property type="term" value="F:GTPase activator activity"/>
    <property type="evidence" value="ECO:0007669"/>
    <property type="project" value="InterPro"/>
</dbReference>
<dbReference type="AlphaFoldDB" id="A0A9Q9B497"/>
<dbReference type="EMBL" id="CP099427">
    <property type="protein sequence ID" value="USW57955.1"/>
    <property type="molecule type" value="Genomic_DNA"/>
</dbReference>